<organism evidence="9 10">
    <name type="scientific">Okeania hirsuta</name>
    <dbReference type="NCBI Taxonomy" id="1458930"/>
    <lineage>
        <taxon>Bacteria</taxon>
        <taxon>Bacillati</taxon>
        <taxon>Cyanobacteriota</taxon>
        <taxon>Cyanophyceae</taxon>
        <taxon>Oscillatoriophycideae</taxon>
        <taxon>Oscillatoriales</taxon>
        <taxon>Microcoleaceae</taxon>
        <taxon>Okeania</taxon>
    </lineage>
</organism>
<reference evidence="9 10" key="1">
    <citation type="journal article" date="2018" name="ACS Chem. Biol.">
        <title>Ketoreductase domain dysfunction expands chemodiversity: malyngamide biosynthesis in the cyanobacterium Okeania hirsuta.</title>
        <authorList>
            <person name="Moss N.A."/>
            <person name="Leao T."/>
            <person name="Rankin M."/>
            <person name="McCullough T.M."/>
            <person name="Qu P."/>
            <person name="Korobeynikov A."/>
            <person name="Smith J.L."/>
            <person name="Gerwick L."/>
            <person name="Gerwick W.H."/>
        </authorList>
    </citation>
    <scope>NUCLEOTIDE SEQUENCE [LARGE SCALE GENOMIC DNA]</scope>
    <source>
        <strain evidence="9 10">PAB10Feb10-1</strain>
    </source>
</reference>
<dbReference type="PANTHER" id="PTHR30405:SF25">
    <property type="entry name" value="RNA-GUIDED DNA ENDONUCLEASE INSQ-RELATED"/>
    <property type="match status" value="1"/>
</dbReference>
<dbReference type="NCBIfam" id="TIGR01766">
    <property type="entry name" value="IS200/IS605 family accessory protein TnpB-like domain"/>
    <property type="match status" value="1"/>
</dbReference>
<sequence length="419" mass="48350">MRTAYQYKLRPNKEQTAVIEMWLELLRRQYNYRLGERFSWWSENRCPVNACPLVMPIPQLRDNPDYYSQKKDLVNTKDKFPEYKLIHSQVLQDCIKRVKLAFDRWFKTDKNGHKLGKPRFKGKGRYRSFTYPQIKQNCIEENKINLPKIGNIKFIQHRPLPDGFQIKTVTISRKADGYYITLSLEDKSVPALTTKVEPTLKNTLGIDMGLKEFLVTSEGESVPIPQYYRKSQQRLKTLQKRLSRKKKGSKRWLKAVKTVAKQHKKIADKRKDFHFKTANELLSKADVIAYENLNIKGLAKTRLSKSINDAGWGKFLTILTVKAGNAGQKIIAVNPKNTSQDCSNCGKKVKKELNIRTHCCPHCGIVIDRDLNAAINIKNRAVGHSVFKARGARRDTGATKREAHTIASASVWEMSLYFY</sequence>
<evidence type="ECO:0000256" key="6">
    <source>
        <dbReference type="ARBA" id="ARBA00023125"/>
    </source>
</evidence>
<dbReference type="InterPro" id="IPR051399">
    <property type="entry name" value="RNA-guided_DNA_endo/Transpos"/>
</dbReference>
<evidence type="ECO:0000313" key="9">
    <source>
        <dbReference type="EMBL" id="RQH25844.1"/>
    </source>
</evidence>
<dbReference type="Pfam" id="PF07282">
    <property type="entry name" value="Cas12f1-like_TNB"/>
    <property type="match status" value="1"/>
</dbReference>
<keyword evidence="5" id="KW-0862">Zinc</keyword>
<dbReference type="InterPro" id="IPR021027">
    <property type="entry name" value="Transposase_put_HTH"/>
</dbReference>
<dbReference type="Proteomes" id="UP000269154">
    <property type="component" value="Unassembled WGS sequence"/>
</dbReference>
<evidence type="ECO:0000256" key="3">
    <source>
        <dbReference type="ARBA" id="ARBA00022578"/>
    </source>
</evidence>
<accession>A0A3N6N9Z9</accession>
<comment type="similarity">
    <text evidence="1">In the C-terminal section; belongs to the transposase 35 family.</text>
</comment>
<evidence type="ECO:0000256" key="4">
    <source>
        <dbReference type="ARBA" id="ARBA00022723"/>
    </source>
</evidence>
<name>A0A3N6N9Z9_9CYAN</name>
<keyword evidence="7" id="KW-0233">DNA recombination</keyword>
<dbReference type="NCBIfam" id="NF040570">
    <property type="entry name" value="guided_TnpB"/>
    <property type="match status" value="1"/>
</dbReference>
<keyword evidence="6" id="KW-0238">DNA-binding</keyword>
<dbReference type="GO" id="GO:0046872">
    <property type="term" value="F:metal ion binding"/>
    <property type="evidence" value="ECO:0007669"/>
    <property type="project" value="UniProtKB-KW"/>
</dbReference>
<evidence type="ECO:0000256" key="2">
    <source>
        <dbReference type="ARBA" id="ARBA00011044"/>
    </source>
</evidence>
<dbReference type="InterPro" id="IPR013087">
    <property type="entry name" value="Znf_C2H2_type"/>
</dbReference>
<dbReference type="GO" id="GO:0003677">
    <property type="term" value="F:DNA binding"/>
    <property type="evidence" value="ECO:0007669"/>
    <property type="project" value="UniProtKB-KW"/>
</dbReference>
<evidence type="ECO:0000256" key="7">
    <source>
        <dbReference type="ARBA" id="ARBA00023172"/>
    </source>
</evidence>
<evidence type="ECO:0000259" key="8">
    <source>
        <dbReference type="PROSITE" id="PS00028"/>
    </source>
</evidence>
<gene>
    <name evidence="9" type="ORF">D5R40_29035</name>
</gene>
<evidence type="ECO:0000313" key="10">
    <source>
        <dbReference type="Proteomes" id="UP000269154"/>
    </source>
</evidence>
<keyword evidence="3" id="KW-0815">Transposition</keyword>
<keyword evidence="4" id="KW-0479">Metal-binding</keyword>
<dbReference type="InterPro" id="IPR001959">
    <property type="entry name" value="Transposase"/>
</dbReference>
<dbReference type="PROSITE" id="PS00028">
    <property type="entry name" value="ZINC_FINGER_C2H2_1"/>
    <property type="match status" value="1"/>
</dbReference>
<dbReference type="Pfam" id="PF12323">
    <property type="entry name" value="HTH_OrfB_IS605"/>
    <property type="match status" value="1"/>
</dbReference>
<keyword evidence="10" id="KW-1185">Reference proteome</keyword>
<comment type="similarity">
    <text evidence="2">In the N-terminal section; belongs to the transposase 2 family.</text>
</comment>
<dbReference type="GO" id="GO:0006310">
    <property type="term" value="P:DNA recombination"/>
    <property type="evidence" value="ECO:0007669"/>
    <property type="project" value="UniProtKB-KW"/>
</dbReference>
<feature type="domain" description="C2H2-type" evidence="8">
    <location>
        <begin position="342"/>
        <end position="362"/>
    </location>
</feature>
<protein>
    <submittedName>
        <fullName evidence="9">Transposase</fullName>
    </submittedName>
</protein>
<dbReference type="PANTHER" id="PTHR30405">
    <property type="entry name" value="TRANSPOSASE"/>
    <property type="match status" value="1"/>
</dbReference>
<evidence type="ECO:0000256" key="5">
    <source>
        <dbReference type="ARBA" id="ARBA00022833"/>
    </source>
</evidence>
<dbReference type="EMBL" id="RCBY01000295">
    <property type="protein sequence ID" value="RQH25844.1"/>
    <property type="molecule type" value="Genomic_DNA"/>
</dbReference>
<comment type="caution">
    <text evidence="9">The sequence shown here is derived from an EMBL/GenBank/DDBJ whole genome shotgun (WGS) entry which is preliminary data.</text>
</comment>
<dbReference type="AlphaFoldDB" id="A0A3N6N9Z9"/>
<dbReference type="GO" id="GO:0032196">
    <property type="term" value="P:transposition"/>
    <property type="evidence" value="ECO:0007669"/>
    <property type="project" value="UniProtKB-KW"/>
</dbReference>
<dbReference type="OrthoDB" id="438679at2"/>
<dbReference type="InterPro" id="IPR010095">
    <property type="entry name" value="Cas12f1-like_TNB"/>
</dbReference>
<dbReference type="Pfam" id="PF01385">
    <property type="entry name" value="OrfB_IS605"/>
    <property type="match status" value="1"/>
</dbReference>
<dbReference type="RefSeq" id="WP_124146674.1">
    <property type="nucleotide sequence ID" value="NZ_CAWOKI010000186.1"/>
</dbReference>
<evidence type="ECO:0000256" key="1">
    <source>
        <dbReference type="ARBA" id="ARBA00008761"/>
    </source>
</evidence>
<proteinExistence type="inferred from homology"/>